<proteinExistence type="predicted"/>
<dbReference type="InterPro" id="IPR008258">
    <property type="entry name" value="Transglycosylase_SLT_dom_1"/>
</dbReference>
<comment type="caution">
    <text evidence="2">The sequence shown here is derived from an EMBL/GenBank/DDBJ whole genome shotgun (WGS) entry which is preliminary data.</text>
</comment>
<dbReference type="GO" id="GO:0000270">
    <property type="term" value="P:peptidoglycan metabolic process"/>
    <property type="evidence" value="ECO:0007669"/>
    <property type="project" value="InterPro"/>
</dbReference>
<dbReference type="GO" id="GO:0016020">
    <property type="term" value="C:membrane"/>
    <property type="evidence" value="ECO:0007669"/>
    <property type="project" value="InterPro"/>
</dbReference>
<keyword evidence="2" id="KW-0456">Lyase</keyword>
<dbReference type="PANTHER" id="PTHR37423:SF2">
    <property type="entry name" value="MEMBRANE-BOUND LYTIC MUREIN TRANSGLYCOSYLASE C"/>
    <property type="match status" value="1"/>
</dbReference>
<dbReference type="InterPro" id="IPR023346">
    <property type="entry name" value="Lysozyme-like_dom_sf"/>
</dbReference>
<dbReference type="EMBL" id="MLJW01000039">
    <property type="protein sequence ID" value="OIR07114.1"/>
    <property type="molecule type" value="Genomic_DNA"/>
</dbReference>
<dbReference type="EC" id="4.2.2.-" evidence="2"/>
<dbReference type="AlphaFoldDB" id="A0A1J5SFK1"/>
<dbReference type="InterPro" id="IPR000189">
    <property type="entry name" value="Transglyc_AS"/>
</dbReference>
<dbReference type="Pfam" id="PF08238">
    <property type="entry name" value="Sel1"/>
    <property type="match status" value="2"/>
</dbReference>
<dbReference type="Gene3D" id="1.10.530.10">
    <property type="match status" value="1"/>
</dbReference>
<dbReference type="SMART" id="SM00671">
    <property type="entry name" value="SEL1"/>
    <property type="match status" value="2"/>
</dbReference>
<evidence type="ECO:0000259" key="1">
    <source>
        <dbReference type="Pfam" id="PF01464"/>
    </source>
</evidence>
<accession>A0A1J5SFK1</accession>
<dbReference type="PANTHER" id="PTHR37423">
    <property type="entry name" value="SOLUBLE LYTIC MUREIN TRANSGLYCOSYLASE-RELATED"/>
    <property type="match status" value="1"/>
</dbReference>
<feature type="domain" description="Transglycosylase SLT" evidence="1">
    <location>
        <begin position="174"/>
        <end position="267"/>
    </location>
</feature>
<name>A0A1J5SFK1_9ZZZZ</name>
<protein>
    <submittedName>
        <fullName evidence="2">Membrane-bound lytic murein transglycosylase C</fullName>
        <ecNumber evidence="2">4.2.2.-</ecNumber>
    </submittedName>
</protein>
<dbReference type="PROSITE" id="PS00922">
    <property type="entry name" value="TRANSGLYCOSYLASE"/>
    <property type="match status" value="1"/>
</dbReference>
<evidence type="ECO:0000313" key="2">
    <source>
        <dbReference type="EMBL" id="OIR07114.1"/>
    </source>
</evidence>
<dbReference type="Pfam" id="PF01464">
    <property type="entry name" value="SLT"/>
    <property type="match status" value="1"/>
</dbReference>
<dbReference type="Gene3D" id="1.25.40.10">
    <property type="entry name" value="Tetratricopeptide repeat domain"/>
    <property type="match status" value="1"/>
</dbReference>
<dbReference type="SUPFAM" id="SSF53955">
    <property type="entry name" value="Lysozyme-like"/>
    <property type="match status" value="1"/>
</dbReference>
<dbReference type="InterPro" id="IPR006597">
    <property type="entry name" value="Sel1-like"/>
</dbReference>
<sequence length="320" mass="34067">MAVVNNFAAVADPRPSPGPPSRRLACELAACLISVSALAQSPADRDPAGLTAQAIALEFGEGVPKDTQKAALLYCSAARLGDPVAMFNLGWMYANARGVARDDGLAALLFDMAAKRGSLQAQNMLVHVGKPSSELPACLRPPEATAPDIEKKAGNASASPAQRKIIALVLRLAPEYAVNPKLALAVLATESSFDANARSTKNAQGLMQLLPKTAQRFKVVDAFDPVQNLRGGLAYLRWLLAYFKGDVALVAAGYNAGEGAVNRYRGVPPYQETRYYVNSVLGLFKHSQHPYDASITEPSPVLGQVEMARAIRANLTSMSY</sequence>
<dbReference type="CDD" id="cd00254">
    <property type="entry name" value="LT-like"/>
    <property type="match status" value="1"/>
</dbReference>
<dbReference type="InterPro" id="IPR011990">
    <property type="entry name" value="TPR-like_helical_dom_sf"/>
</dbReference>
<dbReference type="SUPFAM" id="SSF81901">
    <property type="entry name" value="HCP-like"/>
    <property type="match status" value="1"/>
</dbReference>
<reference evidence="2" key="1">
    <citation type="submission" date="2016-10" db="EMBL/GenBank/DDBJ databases">
        <title>Sequence of Gallionella enrichment culture.</title>
        <authorList>
            <person name="Poehlein A."/>
            <person name="Muehling M."/>
            <person name="Daniel R."/>
        </authorList>
    </citation>
    <scope>NUCLEOTIDE SEQUENCE</scope>
</reference>
<organism evidence="2">
    <name type="scientific">mine drainage metagenome</name>
    <dbReference type="NCBI Taxonomy" id="410659"/>
    <lineage>
        <taxon>unclassified sequences</taxon>
        <taxon>metagenomes</taxon>
        <taxon>ecological metagenomes</taxon>
    </lineage>
</organism>
<dbReference type="GO" id="GO:0008933">
    <property type="term" value="F:peptidoglycan lytic transglycosylase activity"/>
    <property type="evidence" value="ECO:0007669"/>
    <property type="project" value="InterPro"/>
</dbReference>
<gene>
    <name evidence="2" type="primary">mltC_6</name>
    <name evidence="2" type="ORF">GALL_107030</name>
</gene>